<dbReference type="GO" id="GO:0046872">
    <property type="term" value="F:metal ion binding"/>
    <property type="evidence" value="ECO:0007669"/>
    <property type="project" value="UniProtKB-KW"/>
</dbReference>
<dbReference type="Pfam" id="PF05163">
    <property type="entry name" value="DinB"/>
    <property type="match status" value="1"/>
</dbReference>
<feature type="binding site" evidence="3">
    <location>
        <position position="62"/>
    </location>
    <ligand>
        <name>a divalent metal cation</name>
        <dbReference type="ChEBI" id="CHEBI:60240"/>
    </ligand>
</feature>
<comment type="similarity">
    <text evidence="1">Belongs to the DinB family.</text>
</comment>
<dbReference type="OrthoDB" id="9811413at2"/>
<keyword evidence="2 3" id="KW-0479">Metal-binding</keyword>
<dbReference type="AlphaFoldDB" id="A0A1G9SBW1"/>
<evidence type="ECO:0000256" key="3">
    <source>
        <dbReference type="PIRSR" id="PIRSR607837-1"/>
    </source>
</evidence>
<gene>
    <name evidence="4" type="ORF">SAMN05421820_103544</name>
</gene>
<dbReference type="RefSeq" id="WP_074606360.1">
    <property type="nucleotide sequence ID" value="NZ_FNGY01000003.1"/>
</dbReference>
<evidence type="ECO:0000256" key="1">
    <source>
        <dbReference type="ARBA" id="ARBA00008635"/>
    </source>
</evidence>
<sequence>MTPDNLNTAAATNAITYLMRNYVAYNAWANTTLINWLRTYPEEVLEQEVRSSFSGIKQTVLHIWQTQAYWLSVIKKEAFEPEHEFKGTIEDAFATLIKQSEEFAAYLDQMTTQSIEENNLVVNPWFNCDFANFEYIQQVMNHSTYHRGQITTISHHLGLSGAPMTDYNYYNIYGKKKEN</sequence>
<dbReference type="STRING" id="430522.BFS30_02760"/>
<dbReference type="Proteomes" id="UP000183200">
    <property type="component" value="Unassembled WGS sequence"/>
</dbReference>
<dbReference type="EMBL" id="FNGY01000003">
    <property type="protein sequence ID" value="SDM32968.1"/>
    <property type="molecule type" value="Genomic_DNA"/>
</dbReference>
<keyword evidence="5" id="KW-1185">Reference proteome</keyword>
<name>A0A1G9SBW1_9SPHI</name>
<evidence type="ECO:0000313" key="5">
    <source>
        <dbReference type="Proteomes" id="UP000183200"/>
    </source>
</evidence>
<evidence type="ECO:0000256" key="2">
    <source>
        <dbReference type="ARBA" id="ARBA00022723"/>
    </source>
</evidence>
<proteinExistence type="inferred from homology"/>
<protein>
    <submittedName>
        <fullName evidence="4">Uncharacterized damage-inducible protein DinB (Forms a four-helix bundle)</fullName>
    </submittedName>
</protein>
<accession>A0A1G9SBW1</accession>
<feature type="binding site" evidence="3">
    <location>
        <position position="142"/>
    </location>
    <ligand>
        <name>a divalent metal cation</name>
        <dbReference type="ChEBI" id="CHEBI:60240"/>
    </ligand>
</feature>
<evidence type="ECO:0000313" key="4">
    <source>
        <dbReference type="EMBL" id="SDM32968.1"/>
    </source>
</evidence>
<organism evidence="4 5">
    <name type="scientific">Pedobacter steynii</name>
    <dbReference type="NCBI Taxonomy" id="430522"/>
    <lineage>
        <taxon>Bacteria</taxon>
        <taxon>Pseudomonadati</taxon>
        <taxon>Bacteroidota</taxon>
        <taxon>Sphingobacteriia</taxon>
        <taxon>Sphingobacteriales</taxon>
        <taxon>Sphingobacteriaceae</taxon>
        <taxon>Pedobacter</taxon>
    </lineage>
</organism>
<dbReference type="Gene3D" id="1.20.120.450">
    <property type="entry name" value="dinb family like domain"/>
    <property type="match status" value="1"/>
</dbReference>
<dbReference type="InterPro" id="IPR034660">
    <property type="entry name" value="DinB/YfiT-like"/>
</dbReference>
<dbReference type="PANTHER" id="PTHR37302">
    <property type="entry name" value="SLR1116 PROTEIN"/>
    <property type="match status" value="1"/>
</dbReference>
<feature type="binding site" evidence="3">
    <location>
        <position position="146"/>
    </location>
    <ligand>
        <name>a divalent metal cation</name>
        <dbReference type="ChEBI" id="CHEBI:60240"/>
    </ligand>
</feature>
<dbReference type="InterPro" id="IPR007837">
    <property type="entry name" value="DinB"/>
</dbReference>
<dbReference type="SUPFAM" id="SSF109854">
    <property type="entry name" value="DinB/YfiT-like putative metalloenzymes"/>
    <property type="match status" value="1"/>
</dbReference>
<dbReference type="PANTHER" id="PTHR37302:SF3">
    <property type="entry name" value="DAMAGE-INDUCIBLE PROTEIN DINB"/>
    <property type="match status" value="1"/>
</dbReference>
<reference evidence="5" key="1">
    <citation type="submission" date="2016-10" db="EMBL/GenBank/DDBJ databases">
        <authorList>
            <person name="Varghese N."/>
            <person name="Submissions S."/>
        </authorList>
    </citation>
    <scope>NUCLEOTIDE SEQUENCE [LARGE SCALE GENOMIC DNA]</scope>
    <source>
        <strain evidence="5">DSM 19110</strain>
    </source>
</reference>